<dbReference type="EMBL" id="REGN01004245">
    <property type="protein sequence ID" value="RNA18421.1"/>
    <property type="molecule type" value="Genomic_DNA"/>
</dbReference>
<reference evidence="1 2" key="1">
    <citation type="journal article" date="2018" name="Sci. Rep.">
        <title>Genomic signatures of local adaptation to the degree of environmental predictability in rotifers.</title>
        <authorList>
            <person name="Franch-Gras L."/>
            <person name="Hahn C."/>
            <person name="Garcia-Roger E.M."/>
            <person name="Carmona M.J."/>
            <person name="Serra M."/>
            <person name="Gomez A."/>
        </authorList>
    </citation>
    <scope>NUCLEOTIDE SEQUENCE [LARGE SCALE GENOMIC DNA]</scope>
    <source>
        <strain evidence="1">HYR1</strain>
    </source>
</reference>
<evidence type="ECO:0000313" key="2">
    <source>
        <dbReference type="Proteomes" id="UP000276133"/>
    </source>
</evidence>
<protein>
    <submittedName>
        <fullName evidence="1">Uncharacterized protein</fullName>
    </submittedName>
</protein>
<proteinExistence type="predicted"/>
<evidence type="ECO:0000313" key="1">
    <source>
        <dbReference type="EMBL" id="RNA18421.1"/>
    </source>
</evidence>
<keyword evidence="2" id="KW-1185">Reference proteome</keyword>
<gene>
    <name evidence="1" type="ORF">BpHYR1_043658</name>
</gene>
<comment type="caution">
    <text evidence="1">The sequence shown here is derived from an EMBL/GenBank/DDBJ whole genome shotgun (WGS) entry which is preliminary data.</text>
</comment>
<feature type="non-terminal residue" evidence="1">
    <location>
        <position position="94"/>
    </location>
</feature>
<dbReference type="Proteomes" id="UP000276133">
    <property type="component" value="Unassembled WGS sequence"/>
</dbReference>
<organism evidence="1 2">
    <name type="scientific">Brachionus plicatilis</name>
    <name type="common">Marine rotifer</name>
    <name type="synonym">Brachionus muelleri</name>
    <dbReference type="NCBI Taxonomy" id="10195"/>
    <lineage>
        <taxon>Eukaryota</taxon>
        <taxon>Metazoa</taxon>
        <taxon>Spiralia</taxon>
        <taxon>Gnathifera</taxon>
        <taxon>Rotifera</taxon>
        <taxon>Eurotatoria</taxon>
        <taxon>Monogononta</taxon>
        <taxon>Pseudotrocha</taxon>
        <taxon>Ploima</taxon>
        <taxon>Brachionidae</taxon>
        <taxon>Brachionus</taxon>
    </lineage>
</organism>
<accession>A0A3M7R4W3</accession>
<dbReference type="AlphaFoldDB" id="A0A3M7R4W3"/>
<name>A0A3M7R4W3_BRAPC</name>
<sequence length="94" mass="10954">MAFFHNSNEVIDRFDLIFVCLVVLDKEAKNNKAKFKKILIKTKTCIKISWQRFSLNIININTKIAKSCVLFCSNFKKKNKKIGILIQRDLFLSA</sequence>